<evidence type="ECO:0000313" key="3">
    <source>
        <dbReference type="Proteomes" id="UP000290191"/>
    </source>
</evidence>
<dbReference type="Proteomes" id="UP000290191">
    <property type="component" value="Unassembled WGS sequence"/>
</dbReference>
<dbReference type="OrthoDB" id="5476657at2"/>
<gene>
    <name evidence="2" type="ORF">CRV06_12055</name>
</gene>
<organism evidence="2 3">
    <name type="scientific">Halarcobacter anaerophilus</name>
    <dbReference type="NCBI Taxonomy" id="877500"/>
    <lineage>
        <taxon>Bacteria</taxon>
        <taxon>Pseudomonadati</taxon>
        <taxon>Campylobacterota</taxon>
        <taxon>Epsilonproteobacteria</taxon>
        <taxon>Campylobacterales</taxon>
        <taxon>Arcobacteraceae</taxon>
        <taxon>Halarcobacter</taxon>
    </lineage>
</organism>
<accession>A0A4Q0XWI3</accession>
<dbReference type="RefSeq" id="WP_129082679.1">
    <property type="nucleotide sequence ID" value="NZ_CP041070.1"/>
</dbReference>
<evidence type="ECO:0000313" key="2">
    <source>
        <dbReference type="EMBL" id="RXJ61907.1"/>
    </source>
</evidence>
<feature type="chain" id="PRO_5020639404" description="Lipoprotein" evidence="1">
    <location>
        <begin position="25"/>
        <end position="268"/>
    </location>
</feature>
<dbReference type="EMBL" id="PDKO01000011">
    <property type="protein sequence ID" value="RXJ61907.1"/>
    <property type="molecule type" value="Genomic_DNA"/>
</dbReference>
<keyword evidence="3" id="KW-1185">Reference proteome</keyword>
<keyword evidence="1" id="KW-0732">Signal</keyword>
<dbReference type="PROSITE" id="PS51257">
    <property type="entry name" value="PROKAR_LIPOPROTEIN"/>
    <property type="match status" value="1"/>
</dbReference>
<feature type="signal peptide" evidence="1">
    <location>
        <begin position="1"/>
        <end position="24"/>
    </location>
</feature>
<proteinExistence type="predicted"/>
<evidence type="ECO:0000256" key="1">
    <source>
        <dbReference type="SAM" id="SignalP"/>
    </source>
</evidence>
<sequence length="268" mass="31025">MYKNIVVKISLLSLFLLFSGCVQNQVSLKNNSSACNVVFSKGNGQKYDLKDIRSFVANEIRPELIDTDKEFPINIIKECNGVKTSNIITMNAKNYYLTQVNGQKLPSKIETYNNELALTISQENFINLIDNLRKYKFDTPVPDWNDQTYKEVEDVYYKQKTLKMIAFVLAESARFEDAAIALDKVFKENCTISWHDFNALVHNWRNSSDYVTETRTLLDKQYKGGGHSHLYAPITSNQIESFVKDLQDGKNYNFYHKAPFLGYYYECK</sequence>
<evidence type="ECO:0008006" key="4">
    <source>
        <dbReference type="Google" id="ProtNLM"/>
    </source>
</evidence>
<dbReference type="AlphaFoldDB" id="A0A4Q0XWI3"/>
<reference evidence="2 3" key="1">
    <citation type="submission" date="2017-10" db="EMBL/GenBank/DDBJ databases">
        <title>Genomics of the genus Arcobacter.</title>
        <authorList>
            <person name="Perez-Cataluna A."/>
            <person name="Figueras M.J."/>
        </authorList>
    </citation>
    <scope>NUCLEOTIDE SEQUENCE [LARGE SCALE GENOMIC DNA]</scope>
    <source>
        <strain evidence="2 3">DSM 24636</strain>
    </source>
</reference>
<name>A0A4Q0XWI3_9BACT</name>
<comment type="caution">
    <text evidence="2">The sequence shown here is derived from an EMBL/GenBank/DDBJ whole genome shotgun (WGS) entry which is preliminary data.</text>
</comment>
<protein>
    <recommendedName>
        <fullName evidence="4">Lipoprotein</fullName>
    </recommendedName>
</protein>